<reference evidence="1" key="1">
    <citation type="submission" date="2021-03" db="EMBL/GenBank/DDBJ databases">
        <title>Evolutionary innovations through gain and loss of genes in the ectomycorrhizal Boletales.</title>
        <authorList>
            <person name="Wu G."/>
            <person name="Miyauchi S."/>
            <person name="Morin E."/>
            <person name="Yang Z.-L."/>
            <person name="Xu J."/>
            <person name="Martin F.M."/>
        </authorList>
    </citation>
    <scope>NUCLEOTIDE SEQUENCE</scope>
    <source>
        <strain evidence="1">BR01</strain>
    </source>
</reference>
<organism evidence="1 2">
    <name type="scientific">Boletus reticuloceps</name>
    <dbReference type="NCBI Taxonomy" id="495285"/>
    <lineage>
        <taxon>Eukaryota</taxon>
        <taxon>Fungi</taxon>
        <taxon>Dikarya</taxon>
        <taxon>Basidiomycota</taxon>
        <taxon>Agaricomycotina</taxon>
        <taxon>Agaricomycetes</taxon>
        <taxon>Agaricomycetidae</taxon>
        <taxon>Boletales</taxon>
        <taxon>Boletineae</taxon>
        <taxon>Boletaceae</taxon>
        <taxon>Boletoideae</taxon>
        <taxon>Boletus</taxon>
    </lineage>
</organism>
<dbReference type="OrthoDB" id="4062651at2759"/>
<evidence type="ECO:0000313" key="2">
    <source>
        <dbReference type="Proteomes" id="UP000683000"/>
    </source>
</evidence>
<sequence>MADLYEKESDRNNALQEVFDHHKLHFASTDVDRTQHWTDGEIQIHGHCYVIIESKNEVAVASAEPYFQAIQYYVEHMRERATKYRSPLPCFLVCITGSTISFSGTPWNARPMAQPLSTPFVFHFHSSDSQNLQTATRHIAAFYKAAKSLEHYNSLPVANGTATTTIKFQYDRPVVNGKLIFFATEESSKDKICVKFVQSYSKEAHECFCDLGHAPVRRGLQKLTGGGWIMVVFDALIEFETLHEHTKKQPLPDTVFRDIAGALDIFHSFGFVHGDIRDVNIMVSKSEGPMKFMFVDLDWSGKVNEARYPSYVNRRSIVRPEDALRGKHITQRHDIFMLNQLKPAPTAM</sequence>
<gene>
    <name evidence="1" type="ORF">JVT61DRAFT_4585</name>
</gene>
<evidence type="ECO:0008006" key="3">
    <source>
        <dbReference type="Google" id="ProtNLM"/>
    </source>
</evidence>
<dbReference type="Gene3D" id="1.10.510.10">
    <property type="entry name" value="Transferase(Phosphotransferase) domain 1"/>
    <property type="match status" value="1"/>
</dbReference>
<evidence type="ECO:0000313" key="1">
    <source>
        <dbReference type="EMBL" id="KAG6374536.1"/>
    </source>
</evidence>
<protein>
    <recommendedName>
        <fullName evidence="3">Protein kinase domain-containing protein</fullName>
    </recommendedName>
</protein>
<dbReference type="InterPro" id="IPR011009">
    <property type="entry name" value="Kinase-like_dom_sf"/>
</dbReference>
<dbReference type="EMBL" id="JAGFBS010000018">
    <property type="protein sequence ID" value="KAG6374536.1"/>
    <property type="molecule type" value="Genomic_DNA"/>
</dbReference>
<dbReference type="AlphaFoldDB" id="A0A8I3A7G6"/>
<keyword evidence="2" id="KW-1185">Reference proteome</keyword>
<dbReference type="Proteomes" id="UP000683000">
    <property type="component" value="Unassembled WGS sequence"/>
</dbReference>
<accession>A0A8I3A7G6</accession>
<dbReference type="SUPFAM" id="SSF56112">
    <property type="entry name" value="Protein kinase-like (PK-like)"/>
    <property type="match status" value="1"/>
</dbReference>
<comment type="caution">
    <text evidence="1">The sequence shown here is derived from an EMBL/GenBank/DDBJ whole genome shotgun (WGS) entry which is preliminary data.</text>
</comment>
<proteinExistence type="predicted"/>
<name>A0A8I3A7G6_9AGAM</name>